<keyword evidence="2" id="KW-1185">Reference proteome</keyword>
<sequence length="347" mass="36351">MPNPSTHTDFSSVDFNGTIHEDVMNAIWDISDFPLPLMDMVGSGSADNHYHEWVEDALADPSVAWVADGADSDQDNTSLGVRLGNHTGIQTREVKVSQAAQDADSIGSIGSLGYQVMQRQKELRRNFEAAFLGIQGNVADSGDGVTPGNPAGLAAQLTQYDTGSGATGGGFSGGTWTAITPGSGVALTLTMIQDALEAAYNDGAQPSALMSVPAIIKNLSQYMFTSDSRIATLTRETQGVGKGGAAAAMSSVNVLISDFGMTIDFVPNRLQQTYTDTDGTPAPAAAVFLLDPSYLSIDWLTGFTVDPLAKTGLADKRLMHANGTICALNRDAGRVLLDIDPAQAVTT</sequence>
<dbReference type="RefSeq" id="WP_093090114.1">
    <property type="nucleotide sequence ID" value="NZ_FOTQ01000001.1"/>
</dbReference>
<accession>A0A1I4HSL0</accession>
<dbReference type="InterPro" id="IPR035198">
    <property type="entry name" value="SU10_MCP"/>
</dbReference>
<gene>
    <name evidence="1" type="ORF">SAMN04488042_101234</name>
</gene>
<dbReference type="AlphaFoldDB" id="A0A1I4HSL0"/>
<protein>
    <recommendedName>
        <fullName evidence="3">Phage major capsid protein, HK97 family</fullName>
    </recommendedName>
</protein>
<dbReference type="EMBL" id="FOTQ01000001">
    <property type="protein sequence ID" value="SFL44767.1"/>
    <property type="molecule type" value="Genomic_DNA"/>
</dbReference>
<organism evidence="1 2">
    <name type="scientific">Shimia aestuarii</name>
    <dbReference type="NCBI Taxonomy" id="254406"/>
    <lineage>
        <taxon>Bacteria</taxon>
        <taxon>Pseudomonadati</taxon>
        <taxon>Pseudomonadota</taxon>
        <taxon>Alphaproteobacteria</taxon>
        <taxon>Rhodobacterales</taxon>
        <taxon>Roseobacteraceae</taxon>
    </lineage>
</organism>
<dbReference type="Proteomes" id="UP000199144">
    <property type="component" value="Unassembled WGS sequence"/>
</dbReference>
<proteinExistence type="predicted"/>
<name>A0A1I4HSL0_9RHOB</name>
<dbReference type="STRING" id="254406.SAMN04488042_101234"/>
<dbReference type="OrthoDB" id="7064574at2"/>
<dbReference type="Pfam" id="PF17236">
    <property type="entry name" value="SU10_MCP"/>
    <property type="match status" value="1"/>
</dbReference>
<evidence type="ECO:0008006" key="3">
    <source>
        <dbReference type="Google" id="ProtNLM"/>
    </source>
</evidence>
<evidence type="ECO:0000313" key="2">
    <source>
        <dbReference type="Proteomes" id="UP000199144"/>
    </source>
</evidence>
<reference evidence="1 2" key="1">
    <citation type="submission" date="2016-10" db="EMBL/GenBank/DDBJ databases">
        <authorList>
            <person name="de Groot N.N."/>
        </authorList>
    </citation>
    <scope>NUCLEOTIDE SEQUENCE [LARGE SCALE GENOMIC DNA]</scope>
    <source>
        <strain evidence="1 2">DSM 15283</strain>
    </source>
</reference>
<evidence type="ECO:0000313" key="1">
    <source>
        <dbReference type="EMBL" id="SFL44767.1"/>
    </source>
</evidence>